<feature type="chain" id="PRO_5043487845" evidence="4">
    <location>
        <begin position="24"/>
        <end position="776"/>
    </location>
</feature>
<feature type="domain" description="F5/8 type C" evidence="5">
    <location>
        <begin position="343"/>
        <end position="500"/>
    </location>
</feature>
<keyword evidence="7" id="KW-1185">Reference proteome</keyword>
<keyword evidence="2" id="KW-1015">Disulfide bond</keyword>
<dbReference type="Proteomes" id="UP001431776">
    <property type="component" value="Unassembled WGS sequence"/>
</dbReference>
<feature type="signal peptide" evidence="4">
    <location>
        <begin position="1"/>
        <end position="23"/>
    </location>
</feature>
<evidence type="ECO:0000313" key="6">
    <source>
        <dbReference type="EMBL" id="MDI6449040.1"/>
    </source>
</evidence>
<dbReference type="Gene3D" id="2.60.120.200">
    <property type="match status" value="1"/>
</dbReference>
<name>A0AAW6TTZ7_9BACT</name>
<dbReference type="SUPFAM" id="SSF49899">
    <property type="entry name" value="Concanavalin A-like lectins/glucanases"/>
    <property type="match status" value="1"/>
</dbReference>
<evidence type="ECO:0000256" key="3">
    <source>
        <dbReference type="SAM" id="MobiDB-lite"/>
    </source>
</evidence>
<evidence type="ECO:0000313" key="7">
    <source>
        <dbReference type="Proteomes" id="UP001431776"/>
    </source>
</evidence>
<dbReference type="Gene3D" id="2.60.120.260">
    <property type="entry name" value="Galactose-binding domain-like"/>
    <property type="match status" value="1"/>
</dbReference>
<evidence type="ECO:0000256" key="4">
    <source>
        <dbReference type="SAM" id="SignalP"/>
    </source>
</evidence>
<reference evidence="6" key="1">
    <citation type="submission" date="2023-05" db="EMBL/GenBank/DDBJ databases">
        <title>Anaerotaeda fermentans gen. nov., sp. nov., a novel anaerobic planctomycete of the new family within the order Sedimentisphaerales isolated from Taman Peninsula, Russia.</title>
        <authorList>
            <person name="Khomyakova M.A."/>
            <person name="Merkel A.Y."/>
            <person name="Slobodkin A.I."/>
        </authorList>
    </citation>
    <scope>NUCLEOTIDE SEQUENCE</scope>
    <source>
        <strain evidence="6">M17dextr</strain>
    </source>
</reference>
<organism evidence="6 7">
    <name type="scientific">Anaerobaca lacustris</name>
    <dbReference type="NCBI Taxonomy" id="3044600"/>
    <lineage>
        <taxon>Bacteria</taxon>
        <taxon>Pseudomonadati</taxon>
        <taxon>Planctomycetota</taxon>
        <taxon>Phycisphaerae</taxon>
        <taxon>Sedimentisphaerales</taxon>
        <taxon>Anaerobacaceae</taxon>
        <taxon>Anaerobaca</taxon>
    </lineage>
</organism>
<comment type="caution">
    <text evidence="6">The sequence shown here is derived from an EMBL/GenBank/DDBJ whole genome shotgun (WGS) entry which is preliminary data.</text>
</comment>
<dbReference type="SUPFAM" id="SSF49785">
    <property type="entry name" value="Galactose-binding domain-like"/>
    <property type="match status" value="2"/>
</dbReference>
<dbReference type="InterPro" id="IPR013320">
    <property type="entry name" value="ConA-like_dom_sf"/>
</dbReference>
<dbReference type="Pfam" id="PF00754">
    <property type="entry name" value="F5_F8_type_C"/>
    <property type="match status" value="1"/>
</dbReference>
<dbReference type="RefSeq" id="WP_349244449.1">
    <property type="nucleotide sequence ID" value="NZ_JASCXX010000008.1"/>
</dbReference>
<dbReference type="Gene3D" id="2.60.120.430">
    <property type="entry name" value="Galactose-binding lectin"/>
    <property type="match status" value="1"/>
</dbReference>
<keyword evidence="1 4" id="KW-0732">Signal</keyword>
<gene>
    <name evidence="6" type="ORF">QJ522_08295</name>
</gene>
<dbReference type="InterPro" id="IPR008979">
    <property type="entry name" value="Galactose-bd-like_sf"/>
</dbReference>
<sequence length="776" mass="83399">MGRRFVCWGAVLCVLCVAGAAMGDLVGHWKLDEGTGVILDSSGNGNDGTIVGNPTPIAGVVGKALEFHGLGAAGGGGDYINCGSGASLDITSLISIALWIRPGADDPEGQGTETAPMAKALSTANPSWSFQVRYGWGATQPYMAFTFNTSPRAWAFVGQNLEKDEWCHIACTHDGQTLKCYLDGVETDSTAMGAITSSPAPVLIGSDGWGCDWIGGIDDVRMYNHCLTPKELIEVMLGGGPELAANPVPEKEASDVPRDVVLGWSAGKFAATHDVYLGESFDDVNTAGRNNALGVLLSEGQTATTFDPPGLLDFGATYYWRIDEVNGAPDFTIYKGEVWSFTTEPFAYPVQNIVASSNASSDAESGPEKTIDGSGLDAGDGHSTRATDMWLGLPVGGEPVYIQYEFDRVLKLHEMWVWNYNVEFDLVLGFSLKDVTIEYSQDGEEWTVLDDVQFARSTARMGYAHNTTVDFQGVAARFVRLTANSNWGAIPQYGLSEIRFLHIPVSARLPQPADGATDVDVTSALSWRAGREATSHEVYLGTSAEDLPPAGSVTQANLTPGMFDFGTTYYWRVDEVGDESLWAGAVWSFVTQEYALVEGFETYTDNIDAGEAIFDTWLDGWVNNTGSTVGYLETPFAERTIVHSGRQSMPLQYDNGVSPFYSEAERTFASPQDWTMGGADSLNLYFRGAATNEAQTLYVSLEDNAGQTGTVVHDDAEAVLATEWQQWRIPLSDFAGVTASRIQTMTIGVGNRTSPTAGGKGVVYIDDIGFGRPAAP</sequence>
<dbReference type="AlphaFoldDB" id="A0AAW6TTZ7"/>
<protein>
    <submittedName>
        <fullName evidence="6">Discoidin domain-containing protein</fullName>
    </submittedName>
</protein>
<dbReference type="Pfam" id="PF13385">
    <property type="entry name" value="Laminin_G_3"/>
    <property type="match status" value="1"/>
</dbReference>
<dbReference type="InterPro" id="IPR013783">
    <property type="entry name" value="Ig-like_fold"/>
</dbReference>
<evidence type="ECO:0000256" key="1">
    <source>
        <dbReference type="ARBA" id="ARBA00022729"/>
    </source>
</evidence>
<dbReference type="InterPro" id="IPR000421">
    <property type="entry name" value="FA58C"/>
</dbReference>
<dbReference type="EMBL" id="JASCXX010000008">
    <property type="protein sequence ID" value="MDI6449040.1"/>
    <property type="molecule type" value="Genomic_DNA"/>
</dbReference>
<dbReference type="PROSITE" id="PS50022">
    <property type="entry name" value="FA58C_3"/>
    <property type="match status" value="1"/>
</dbReference>
<dbReference type="SMART" id="SM00560">
    <property type="entry name" value="LamGL"/>
    <property type="match status" value="1"/>
</dbReference>
<evidence type="ECO:0000256" key="2">
    <source>
        <dbReference type="ARBA" id="ARBA00023157"/>
    </source>
</evidence>
<evidence type="ECO:0000259" key="5">
    <source>
        <dbReference type="PROSITE" id="PS50022"/>
    </source>
</evidence>
<dbReference type="InterPro" id="IPR006558">
    <property type="entry name" value="LamG-like"/>
</dbReference>
<accession>A0AAW6TTZ7</accession>
<feature type="region of interest" description="Disordered" evidence="3">
    <location>
        <begin position="358"/>
        <end position="378"/>
    </location>
</feature>
<proteinExistence type="predicted"/>
<dbReference type="Gene3D" id="2.60.40.10">
    <property type="entry name" value="Immunoglobulins"/>
    <property type="match status" value="2"/>
</dbReference>